<evidence type="ECO:0000313" key="2">
    <source>
        <dbReference type="Proteomes" id="UP000092993"/>
    </source>
</evidence>
<dbReference type="EMBL" id="LUGG01000025">
    <property type="protein sequence ID" value="OBZ67238.1"/>
    <property type="molecule type" value="Genomic_DNA"/>
</dbReference>
<dbReference type="Proteomes" id="UP000092993">
    <property type="component" value="Unassembled WGS sequence"/>
</dbReference>
<reference evidence="1 2" key="1">
    <citation type="submission" date="2016-03" db="EMBL/GenBank/DDBJ databases">
        <title>Whole genome sequencing of Grifola frondosa 9006-11.</title>
        <authorList>
            <person name="Min B."/>
            <person name="Park H."/>
            <person name="Kim J.-G."/>
            <person name="Cho H."/>
            <person name="Oh Y.-L."/>
            <person name="Kong W.-S."/>
            <person name="Choi I.-G."/>
        </authorList>
    </citation>
    <scope>NUCLEOTIDE SEQUENCE [LARGE SCALE GENOMIC DNA]</scope>
    <source>
        <strain evidence="1 2">9006-11</strain>
    </source>
</reference>
<protein>
    <submittedName>
        <fullName evidence="1">Uncharacterized protein</fullName>
    </submittedName>
</protein>
<keyword evidence="2" id="KW-1185">Reference proteome</keyword>
<sequence>MKNKVLSALAVRCACDLGHTAGDQQSVIAIVRRSPAREQVRPAPVSWFDCHLIDATMASNRRRWNPIFTFRSCKPPAWLVALGDTPHWKARNLRLRIGHRDAGKTRTQMAHSRGVAVSLSAHTGITETVSLAVW</sequence>
<dbReference type="AlphaFoldDB" id="A0A1C7LRS2"/>
<evidence type="ECO:0000313" key="1">
    <source>
        <dbReference type="EMBL" id="OBZ67238.1"/>
    </source>
</evidence>
<accession>A0A1C7LRS2</accession>
<organism evidence="1 2">
    <name type="scientific">Grifola frondosa</name>
    <name type="common">Maitake</name>
    <name type="synonym">Polyporus frondosus</name>
    <dbReference type="NCBI Taxonomy" id="5627"/>
    <lineage>
        <taxon>Eukaryota</taxon>
        <taxon>Fungi</taxon>
        <taxon>Dikarya</taxon>
        <taxon>Basidiomycota</taxon>
        <taxon>Agaricomycotina</taxon>
        <taxon>Agaricomycetes</taxon>
        <taxon>Polyporales</taxon>
        <taxon>Grifolaceae</taxon>
        <taxon>Grifola</taxon>
    </lineage>
</organism>
<comment type="caution">
    <text evidence="1">The sequence shown here is derived from an EMBL/GenBank/DDBJ whole genome shotgun (WGS) entry which is preliminary data.</text>
</comment>
<proteinExistence type="predicted"/>
<gene>
    <name evidence="1" type="ORF">A0H81_12890</name>
</gene>
<name>A0A1C7LRS2_GRIFR</name>